<dbReference type="EMBL" id="JACEIK010000586">
    <property type="protein sequence ID" value="MCD7459480.1"/>
    <property type="molecule type" value="Genomic_DNA"/>
</dbReference>
<organism evidence="1 2">
    <name type="scientific">Datura stramonium</name>
    <name type="common">Jimsonweed</name>
    <name type="synonym">Common thornapple</name>
    <dbReference type="NCBI Taxonomy" id="4076"/>
    <lineage>
        <taxon>Eukaryota</taxon>
        <taxon>Viridiplantae</taxon>
        <taxon>Streptophyta</taxon>
        <taxon>Embryophyta</taxon>
        <taxon>Tracheophyta</taxon>
        <taxon>Spermatophyta</taxon>
        <taxon>Magnoliopsida</taxon>
        <taxon>eudicotyledons</taxon>
        <taxon>Gunneridae</taxon>
        <taxon>Pentapetalae</taxon>
        <taxon>asterids</taxon>
        <taxon>lamiids</taxon>
        <taxon>Solanales</taxon>
        <taxon>Solanaceae</taxon>
        <taxon>Solanoideae</taxon>
        <taxon>Datureae</taxon>
        <taxon>Datura</taxon>
    </lineage>
</organism>
<feature type="non-terminal residue" evidence="1">
    <location>
        <position position="1"/>
    </location>
</feature>
<proteinExistence type="predicted"/>
<evidence type="ECO:0000313" key="1">
    <source>
        <dbReference type="EMBL" id="MCD7459480.1"/>
    </source>
</evidence>
<accession>A0ABS8SL06</accession>
<keyword evidence="2" id="KW-1185">Reference proteome</keyword>
<comment type="caution">
    <text evidence="1">The sequence shown here is derived from an EMBL/GenBank/DDBJ whole genome shotgun (WGS) entry which is preliminary data.</text>
</comment>
<dbReference type="Proteomes" id="UP000823775">
    <property type="component" value="Unassembled WGS sequence"/>
</dbReference>
<evidence type="ECO:0000313" key="2">
    <source>
        <dbReference type="Proteomes" id="UP000823775"/>
    </source>
</evidence>
<reference evidence="1 2" key="1">
    <citation type="journal article" date="2021" name="BMC Genomics">
        <title>Datura genome reveals duplications of psychoactive alkaloid biosynthetic genes and high mutation rate following tissue culture.</title>
        <authorList>
            <person name="Rajewski A."/>
            <person name="Carter-House D."/>
            <person name="Stajich J."/>
            <person name="Litt A."/>
        </authorList>
    </citation>
    <scope>NUCLEOTIDE SEQUENCE [LARGE SCALE GENOMIC DNA]</scope>
    <source>
        <strain evidence="1">AR-01</strain>
    </source>
</reference>
<protein>
    <submittedName>
        <fullName evidence="1">Uncharacterized protein</fullName>
    </submittedName>
</protein>
<gene>
    <name evidence="1" type="ORF">HAX54_040988</name>
</gene>
<name>A0ABS8SL06_DATST</name>
<sequence>RSRFRYSGHRIATAVPNSYSLSLPRWNSNRYYSLAAAGIPPLQRSLEPGSYWFSRMLQEDHGDGRCSVVANLGCNCWNCRNDTIAAAAKF</sequence>